<evidence type="ECO:0000259" key="8">
    <source>
        <dbReference type="PROSITE" id="PS50250"/>
    </source>
</evidence>
<comment type="subcellular location">
    <subcellularLocation>
        <location evidence="2">Cytoplasm</location>
    </subcellularLocation>
    <subcellularLocation>
        <location evidence="1">Nucleus</location>
    </subcellularLocation>
</comment>
<organism evidence="9 10">
    <name type="scientific">Stichopus japonicus</name>
    <name type="common">Sea cucumber</name>
    <dbReference type="NCBI Taxonomy" id="307972"/>
    <lineage>
        <taxon>Eukaryota</taxon>
        <taxon>Metazoa</taxon>
        <taxon>Echinodermata</taxon>
        <taxon>Eleutherozoa</taxon>
        <taxon>Echinozoa</taxon>
        <taxon>Holothuroidea</taxon>
        <taxon>Aspidochirotacea</taxon>
        <taxon>Aspidochirotida</taxon>
        <taxon>Stichopodidae</taxon>
        <taxon>Apostichopus</taxon>
    </lineage>
</organism>
<dbReference type="GO" id="GO:0005737">
    <property type="term" value="C:cytoplasm"/>
    <property type="evidence" value="ECO:0007669"/>
    <property type="project" value="UniProtKB-SubCell"/>
</dbReference>
<feature type="domain" description="PCI" evidence="8">
    <location>
        <begin position="196"/>
        <end position="379"/>
    </location>
</feature>
<evidence type="ECO:0000256" key="2">
    <source>
        <dbReference type="ARBA" id="ARBA00004496"/>
    </source>
</evidence>
<evidence type="ECO:0000313" key="9">
    <source>
        <dbReference type="EMBL" id="PIK39620.1"/>
    </source>
</evidence>
<evidence type="ECO:0000256" key="5">
    <source>
        <dbReference type="ARBA" id="ARBA00022490"/>
    </source>
</evidence>
<name>A0A2G8JV74_STIJA</name>
<gene>
    <name evidence="9" type="ORF">BSL78_23528</name>
</gene>
<evidence type="ECO:0000256" key="4">
    <source>
        <dbReference type="ARBA" id="ARBA00014878"/>
    </source>
</evidence>
<dbReference type="Pfam" id="PF22788">
    <property type="entry name" value="COP9_hel_rpt"/>
    <property type="match status" value="1"/>
</dbReference>
<evidence type="ECO:0000313" key="10">
    <source>
        <dbReference type="Proteomes" id="UP000230750"/>
    </source>
</evidence>
<accession>A0A2G8JV74</accession>
<dbReference type="PANTHER" id="PTHR10758">
    <property type="entry name" value="26S PROTEASOME NON-ATPASE REGULATORY SUBUNIT 3/COP9 SIGNALOSOME COMPLEX SUBUNIT 3"/>
    <property type="match status" value="1"/>
</dbReference>
<protein>
    <recommendedName>
        <fullName evidence="4">COP9 signalosome complex subunit 3</fullName>
    </recommendedName>
</protein>
<keyword evidence="10" id="KW-1185">Reference proteome</keyword>
<keyword evidence="5" id="KW-0963">Cytoplasm</keyword>
<dbReference type="GO" id="GO:0008180">
    <property type="term" value="C:COP9 signalosome"/>
    <property type="evidence" value="ECO:0007669"/>
    <property type="project" value="UniProtKB-KW"/>
</dbReference>
<dbReference type="SUPFAM" id="SSF46785">
    <property type="entry name" value="Winged helix' DNA-binding domain"/>
    <property type="match status" value="1"/>
</dbReference>
<proteinExistence type="inferred from homology"/>
<dbReference type="PANTHER" id="PTHR10758:SF1">
    <property type="entry name" value="COP9 SIGNALOSOME COMPLEX SUBUNIT 3"/>
    <property type="match status" value="1"/>
</dbReference>
<comment type="caution">
    <text evidence="9">The sequence shown here is derived from an EMBL/GenBank/DDBJ whole genome shotgun (WGS) entry which is preliminary data.</text>
</comment>
<dbReference type="PROSITE" id="PS50250">
    <property type="entry name" value="PCI"/>
    <property type="match status" value="1"/>
</dbReference>
<dbReference type="InterPro" id="IPR000717">
    <property type="entry name" value="PCI_dom"/>
</dbReference>
<dbReference type="EMBL" id="MRZV01001219">
    <property type="protein sequence ID" value="PIK39620.1"/>
    <property type="molecule type" value="Genomic_DNA"/>
</dbReference>
<keyword evidence="6" id="KW-0736">Signalosome</keyword>
<dbReference type="Pfam" id="PF01399">
    <property type="entry name" value="PCI"/>
    <property type="match status" value="1"/>
</dbReference>
<dbReference type="STRING" id="307972.A0A2G8JV74"/>
<dbReference type="InterPro" id="IPR055089">
    <property type="entry name" value="COP9_N"/>
</dbReference>
<dbReference type="InterPro" id="IPR036390">
    <property type="entry name" value="WH_DNA-bd_sf"/>
</dbReference>
<evidence type="ECO:0000256" key="1">
    <source>
        <dbReference type="ARBA" id="ARBA00004123"/>
    </source>
</evidence>
<sequence>MFYSKQNFSFDKGNFAKLCEEINKYLDVLKRNVSNLHSVLATLDPQLHALGVLAVLNTKYSAPASAGLDFETLFSQTQLFFTTCNGEQVRFATDSYAYLAHAFTQALVEKKEAIRGISTLLTALAKIQLHQGQLTSIHADICQLCLLSKNMKPALSLLDTDITEISQESGHFDSTNFLCYYYYGGMIYAAQKNWNRSAYFFEVAITTPSMAVSHIVLESYKKFILVSLILHGKLPVFPKYTSPVVSRFIKPLSQGYHELGSACLTNNPADIRVVLDKHAEQFSNENHFYVVEGVGLKVRIKRGQEYGFSQTGTSLHVPEEHTKINKTFLTLSLADIARRVHLNSPEEAEQYVQNMIEDGEIYASISKKDGMVSFHDNPEKYDNPDVLRKIDEQLRECMALDEKLRTMEQEISVNTQFVQKSMGVRGGKKMSHLEANENVKL</sequence>
<dbReference type="InterPro" id="IPR050756">
    <property type="entry name" value="CSN3"/>
</dbReference>
<dbReference type="AlphaFoldDB" id="A0A2G8JV74"/>
<dbReference type="Proteomes" id="UP000230750">
    <property type="component" value="Unassembled WGS sequence"/>
</dbReference>
<reference evidence="9 10" key="1">
    <citation type="journal article" date="2017" name="PLoS Biol.">
        <title>The sea cucumber genome provides insights into morphological evolution and visceral regeneration.</title>
        <authorList>
            <person name="Zhang X."/>
            <person name="Sun L."/>
            <person name="Yuan J."/>
            <person name="Sun Y."/>
            <person name="Gao Y."/>
            <person name="Zhang L."/>
            <person name="Li S."/>
            <person name="Dai H."/>
            <person name="Hamel J.F."/>
            <person name="Liu C."/>
            <person name="Yu Y."/>
            <person name="Liu S."/>
            <person name="Lin W."/>
            <person name="Guo K."/>
            <person name="Jin S."/>
            <person name="Xu P."/>
            <person name="Storey K.B."/>
            <person name="Huan P."/>
            <person name="Zhang T."/>
            <person name="Zhou Y."/>
            <person name="Zhang J."/>
            <person name="Lin C."/>
            <person name="Li X."/>
            <person name="Xing L."/>
            <person name="Huo D."/>
            <person name="Sun M."/>
            <person name="Wang L."/>
            <person name="Mercier A."/>
            <person name="Li F."/>
            <person name="Yang H."/>
            <person name="Xiang J."/>
        </authorList>
    </citation>
    <scope>NUCLEOTIDE SEQUENCE [LARGE SCALE GENOMIC DNA]</scope>
    <source>
        <strain evidence="9">Shaxun</strain>
        <tissue evidence="9">Muscle</tissue>
    </source>
</reference>
<evidence type="ECO:0000256" key="7">
    <source>
        <dbReference type="ARBA" id="ARBA00023242"/>
    </source>
</evidence>
<dbReference type="GO" id="GO:0006511">
    <property type="term" value="P:ubiquitin-dependent protein catabolic process"/>
    <property type="evidence" value="ECO:0007669"/>
    <property type="project" value="TreeGrafter"/>
</dbReference>
<evidence type="ECO:0000256" key="3">
    <source>
        <dbReference type="ARBA" id="ARBA00007084"/>
    </source>
</evidence>
<comment type="similarity">
    <text evidence="3">Belongs to the CSN3 family.</text>
</comment>
<dbReference type="OrthoDB" id="29061at2759"/>
<keyword evidence="7" id="KW-0539">Nucleus</keyword>
<dbReference type="SMART" id="SM00088">
    <property type="entry name" value="PINT"/>
    <property type="match status" value="1"/>
</dbReference>
<evidence type="ECO:0000256" key="6">
    <source>
        <dbReference type="ARBA" id="ARBA00022790"/>
    </source>
</evidence>